<evidence type="ECO:0000256" key="3">
    <source>
        <dbReference type="ARBA" id="ARBA00022452"/>
    </source>
</evidence>
<keyword evidence="3 10" id="KW-1134">Transmembrane beta strand</keyword>
<dbReference type="Pfam" id="PF00593">
    <property type="entry name" value="TonB_dep_Rec_b-barrel"/>
    <property type="match status" value="1"/>
</dbReference>
<dbReference type="EMBL" id="VFIY01000006">
    <property type="protein sequence ID" value="TPD60642.1"/>
    <property type="molecule type" value="Genomic_DNA"/>
</dbReference>
<keyword evidence="9 10" id="KW-0998">Cell outer membrane</keyword>
<evidence type="ECO:0000256" key="12">
    <source>
        <dbReference type="SAM" id="MobiDB-lite"/>
    </source>
</evidence>
<dbReference type="PANTHER" id="PTHR30069">
    <property type="entry name" value="TONB-DEPENDENT OUTER MEMBRANE RECEPTOR"/>
    <property type="match status" value="1"/>
</dbReference>
<dbReference type="InterPro" id="IPR039426">
    <property type="entry name" value="TonB-dep_rcpt-like"/>
</dbReference>
<name>A0A501PKN3_9PROT</name>
<evidence type="ECO:0000256" key="9">
    <source>
        <dbReference type="ARBA" id="ARBA00023237"/>
    </source>
</evidence>
<dbReference type="RefSeq" id="WP_139940217.1">
    <property type="nucleotide sequence ID" value="NZ_JBHSYP010000008.1"/>
</dbReference>
<evidence type="ECO:0000259" key="13">
    <source>
        <dbReference type="Pfam" id="PF00593"/>
    </source>
</evidence>
<dbReference type="PANTHER" id="PTHR30069:SF53">
    <property type="entry name" value="COLICIN I RECEPTOR-RELATED"/>
    <property type="match status" value="1"/>
</dbReference>
<evidence type="ECO:0000256" key="11">
    <source>
        <dbReference type="RuleBase" id="RU003357"/>
    </source>
</evidence>
<keyword evidence="4 10" id="KW-0812">Transmembrane</keyword>
<keyword evidence="8 10" id="KW-0472">Membrane</keyword>
<keyword evidence="5" id="KW-0732">Signal</keyword>
<dbReference type="OrthoDB" id="9796221at2"/>
<reference evidence="16" key="1">
    <citation type="submission" date="2019-06" db="EMBL/GenBank/DDBJ databases">
        <title>The complete genome of Emcibacter congregatus ZYLT.</title>
        <authorList>
            <person name="Zhao Z."/>
        </authorList>
    </citation>
    <scope>NUCLEOTIDE SEQUENCE [LARGE SCALE GENOMIC DNA]</scope>
    <source>
        <strain evidence="16">MCCC 1A06723</strain>
    </source>
</reference>
<proteinExistence type="inferred from homology"/>
<keyword evidence="6" id="KW-0406">Ion transport</keyword>
<feature type="compositionally biased region" description="Polar residues" evidence="12">
    <location>
        <begin position="301"/>
        <end position="320"/>
    </location>
</feature>
<dbReference type="CDD" id="cd01347">
    <property type="entry name" value="ligand_gated_channel"/>
    <property type="match status" value="1"/>
</dbReference>
<evidence type="ECO:0000256" key="4">
    <source>
        <dbReference type="ARBA" id="ARBA00022692"/>
    </source>
</evidence>
<feature type="domain" description="TonB-dependent receptor-like beta-barrel" evidence="13">
    <location>
        <begin position="255"/>
        <end position="613"/>
    </location>
</feature>
<dbReference type="InterPro" id="IPR012910">
    <property type="entry name" value="Plug_dom"/>
</dbReference>
<comment type="caution">
    <text evidence="15">The sequence shown here is derived from an EMBL/GenBank/DDBJ whole genome shotgun (WGS) entry which is preliminary data.</text>
</comment>
<protein>
    <submittedName>
        <fullName evidence="15">TonB-dependent receptor</fullName>
    </submittedName>
</protein>
<organism evidence="15 16">
    <name type="scientific">Emcibacter nanhaiensis</name>
    <dbReference type="NCBI Taxonomy" id="1505037"/>
    <lineage>
        <taxon>Bacteria</taxon>
        <taxon>Pseudomonadati</taxon>
        <taxon>Pseudomonadota</taxon>
        <taxon>Alphaproteobacteria</taxon>
        <taxon>Emcibacterales</taxon>
        <taxon>Emcibacteraceae</taxon>
        <taxon>Emcibacter</taxon>
    </lineage>
</organism>
<comment type="subcellular location">
    <subcellularLocation>
        <location evidence="1 10">Cell outer membrane</location>
        <topology evidence="1 10">Multi-pass membrane protein</topology>
    </subcellularLocation>
</comment>
<keyword evidence="7 11" id="KW-0798">TonB box</keyword>
<dbReference type="InterPro" id="IPR000531">
    <property type="entry name" value="Beta-barrel_TonB"/>
</dbReference>
<keyword evidence="2 10" id="KW-0813">Transport</keyword>
<dbReference type="Gene3D" id="2.170.130.10">
    <property type="entry name" value="TonB-dependent receptor, plug domain"/>
    <property type="match status" value="1"/>
</dbReference>
<sequence>MFMNFRGEGPFPSILFSSLSVFTALSGSAAAEEAVEEIVVTATSHEQSLRTAPASISVVDRQDLELRFVDDLTDALTAEQGVTVTAVGQTRKGISLRGMPVEHTLYLLDGRRISSTNGVVAHSDFELSWLPPSAIERIEVLRGPMSSLYGSDALGGVVNVITRVPSSEFSGEVTADGTVLERGGDGSSYKFGGYFAGPLIQDKLSFTLAGQLFDRANLPTPEDDAVSEVESRESLAGRASLIWTPVEGQRVDLVYSRSEDDRVRDTARYTNTDDISREQIALSYNGNWSWGDVKFNAYQSSANRDNERTNGSTPTRSQGLEDNVVDGHVSLNVIDGNRFTVGGQLREEKLFDDVASASGVTTVQHNSVFVQDEVSVLEKLSLVGGIRFDHHDVYGWESSPRLYAVYEVTDNLVLKGGYGEGFRAPSLTELSADYQVLAAGGRFWVFGNPALDPERSKSWEMSVQYDRESWAVSATLFQNDLENLVQSVCVSDCGVRGREIRYYQNVDEARIKGIELSLTVRLTDDLQLDGNYTYLDAEDRGTGNPLESRPEHSGNISLNWQFMEQGNLRFRSEFVGRQYDSSGEYTPTYSLHHLDFVMPLRDGLLVRAGIENIFDERLAEKSDLFGLAEPGRQYRFGVTASF</sequence>
<keyword evidence="15" id="KW-0675">Receptor</keyword>
<dbReference type="Pfam" id="PF07715">
    <property type="entry name" value="Plug"/>
    <property type="match status" value="1"/>
</dbReference>
<evidence type="ECO:0000256" key="7">
    <source>
        <dbReference type="ARBA" id="ARBA00023077"/>
    </source>
</evidence>
<dbReference type="GO" id="GO:0044718">
    <property type="term" value="P:siderophore transmembrane transport"/>
    <property type="evidence" value="ECO:0007669"/>
    <property type="project" value="TreeGrafter"/>
</dbReference>
<dbReference type="PROSITE" id="PS52016">
    <property type="entry name" value="TONB_DEPENDENT_REC_3"/>
    <property type="match status" value="1"/>
</dbReference>
<evidence type="ECO:0000313" key="16">
    <source>
        <dbReference type="Proteomes" id="UP000319148"/>
    </source>
</evidence>
<dbReference type="InterPro" id="IPR037066">
    <property type="entry name" value="Plug_dom_sf"/>
</dbReference>
<accession>A0A501PKN3</accession>
<feature type="region of interest" description="Disordered" evidence="12">
    <location>
        <begin position="301"/>
        <end position="321"/>
    </location>
</feature>
<evidence type="ECO:0000256" key="6">
    <source>
        <dbReference type="ARBA" id="ARBA00023065"/>
    </source>
</evidence>
<evidence type="ECO:0000256" key="2">
    <source>
        <dbReference type="ARBA" id="ARBA00022448"/>
    </source>
</evidence>
<dbReference type="InterPro" id="IPR036942">
    <property type="entry name" value="Beta-barrel_TonB_sf"/>
</dbReference>
<evidence type="ECO:0000256" key="5">
    <source>
        <dbReference type="ARBA" id="ARBA00022729"/>
    </source>
</evidence>
<evidence type="ECO:0000256" key="1">
    <source>
        <dbReference type="ARBA" id="ARBA00004571"/>
    </source>
</evidence>
<evidence type="ECO:0000259" key="14">
    <source>
        <dbReference type="Pfam" id="PF07715"/>
    </source>
</evidence>
<dbReference type="Proteomes" id="UP000319148">
    <property type="component" value="Unassembled WGS sequence"/>
</dbReference>
<dbReference type="GO" id="GO:0009279">
    <property type="term" value="C:cell outer membrane"/>
    <property type="evidence" value="ECO:0007669"/>
    <property type="project" value="UniProtKB-SubCell"/>
</dbReference>
<dbReference type="AlphaFoldDB" id="A0A501PKN3"/>
<evidence type="ECO:0000256" key="10">
    <source>
        <dbReference type="PROSITE-ProRule" id="PRU01360"/>
    </source>
</evidence>
<comment type="similarity">
    <text evidence="10 11">Belongs to the TonB-dependent receptor family.</text>
</comment>
<gene>
    <name evidence="15" type="ORF">FIV46_07910</name>
</gene>
<dbReference type="Gene3D" id="2.40.170.20">
    <property type="entry name" value="TonB-dependent receptor, beta-barrel domain"/>
    <property type="match status" value="1"/>
</dbReference>
<feature type="domain" description="TonB-dependent receptor plug" evidence="14">
    <location>
        <begin position="49"/>
        <end position="157"/>
    </location>
</feature>
<keyword evidence="16" id="KW-1185">Reference proteome</keyword>
<evidence type="ECO:0000313" key="15">
    <source>
        <dbReference type="EMBL" id="TPD60642.1"/>
    </source>
</evidence>
<evidence type="ECO:0000256" key="8">
    <source>
        <dbReference type="ARBA" id="ARBA00023136"/>
    </source>
</evidence>
<dbReference type="SUPFAM" id="SSF56935">
    <property type="entry name" value="Porins"/>
    <property type="match status" value="1"/>
</dbReference>
<dbReference type="GO" id="GO:0015344">
    <property type="term" value="F:siderophore uptake transmembrane transporter activity"/>
    <property type="evidence" value="ECO:0007669"/>
    <property type="project" value="TreeGrafter"/>
</dbReference>